<name>A0ACA9KYP4_9GLOM</name>
<comment type="caution">
    <text evidence="1">The sequence shown here is derived from an EMBL/GenBank/DDBJ whole genome shotgun (WGS) entry which is preliminary data.</text>
</comment>
<protein>
    <submittedName>
        <fullName evidence="1">7179_t:CDS:1</fullName>
    </submittedName>
</protein>
<feature type="non-terminal residue" evidence="1">
    <location>
        <position position="1"/>
    </location>
</feature>
<organism evidence="1 2">
    <name type="scientific">Scutellospora calospora</name>
    <dbReference type="NCBI Taxonomy" id="85575"/>
    <lineage>
        <taxon>Eukaryota</taxon>
        <taxon>Fungi</taxon>
        <taxon>Fungi incertae sedis</taxon>
        <taxon>Mucoromycota</taxon>
        <taxon>Glomeromycotina</taxon>
        <taxon>Glomeromycetes</taxon>
        <taxon>Diversisporales</taxon>
        <taxon>Gigasporaceae</taxon>
        <taxon>Scutellospora</taxon>
    </lineage>
</organism>
<dbReference type="Proteomes" id="UP000789860">
    <property type="component" value="Unassembled WGS sequence"/>
</dbReference>
<dbReference type="EMBL" id="CAJVPM010003395">
    <property type="protein sequence ID" value="CAG8500766.1"/>
    <property type="molecule type" value="Genomic_DNA"/>
</dbReference>
<accession>A0ACA9KYP4</accession>
<evidence type="ECO:0000313" key="2">
    <source>
        <dbReference type="Proteomes" id="UP000789860"/>
    </source>
</evidence>
<proteinExistence type="predicted"/>
<sequence length="186" mass="21123">STGTKNHKFNSPGIKQQIETFIANNSEQSNPKDFSKTLFTIWDTGNDYYFSDMSISPLDSVKSLINALHLLVKSIPTVSSLLILNLPDISCVPAFKTVNETERKLISKMIGLHNKCLLEHLLKFSSKTKVNIMHIRCDRLFNILQTDFGIINCIDVVTNIYELDYNDDIINTSQTSCVKDSNSYFY</sequence>
<evidence type="ECO:0000313" key="1">
    <source>
        <dbReference type="EMBL" id="CAG8500766.1"/>
    </source>
</evidence>
<keyword evidence="2" id="KW-1185">Reference proteome</keyword>
<reference evidence="1" key="1">
    <citation type="submission" date="2021-06" db="EMBL/GenBank/DDBJ databases">
        <authorList>
            <person name="Kallberg Y."/>
            <person name="Tangrot J."/>
            <person name="Rosling A."/>
        </authorList>
    </citation>
    <scope>NUCLEOTIDE SEQUENCE</scope>
    <source>
        <strain evidence="1">AU212A</strain>
    </source>
</reference>
<gene>
    <name evidence="1" type="ORF">SCALOS_LOCUS3231</name>
</gene>